<dbReference type="GO" id="GO:0015074">
    <property type="term" value="P:DNA integration"/>
    <property type="evidence" value="ECO:0007669"/>
    <property type="project" value="UniProtKB-KW"/>
</dbReference>
<keyword evidence="7" id="KW-1185">Reference proteome</keyword>
<evidence type="ECO:0000313" key="6">
    <source>
        <dbReference type="EMBL" id="ARU00866.1"/>
    </source>
</evidence>
<gene>
    <name evidence="6" type="primary">xerD</name>
    <name evidence="6" type="ORF">LOKVESSMR4R_01550</name>
</gene>
<dbReference type="GO" id="GO:0006310">
    <property type="term" value="P:DNA recombination"/>
    <property type="evidence" value="ECO:0007669"/>
    <property type="project" value="UniProtKB-KW"/>
</dbReference>
<dbReference type="GO" id="GO:0003677">
    <property type="term" value="F:DNA binding"/>
    <property type="evidence" value="ECO:0007669"/>
    <property type="project" value="UniProtKB-KW"/>
</dbReference>
<keyword evidence="3" id="KW-0238">DNA-binding</keyword>
<dbReference type="PANTHER" id="PTHR30629">
    <property type="entry name" value="PROPHAGE INTEGRASE"/>
    <property type="match status" value="1"/>
</dbReference>
<dbReference type="SUPFAM" id="SSF56349">
    <property type="entry name" value="DNA breaking-rejoining enzymes"/>
    <property type="match status" value="1"/>
</dbReference>
<evidence type="ECO:0000256" key="4">
    <source>
        <dbReference type="ARBA" id="ARBA00023172"/>
    </source>
</evidence>
<protein>
    <submittedName>
        <fullName evidence="6">Tyrosine recombinase XerD</fullName>
    </submittedName>
</protein>
<dbReference type="KEGG" id="lvs:LOKVESSMR4R_01550"/>
<name>A0A1Y0EB70_9RHOB</name>
<evidence type="ECO:0000256" key="1">
    <source>
        <dbReference type="ARBA" id="ARBA00008857"/>
    </source>
</evidence>
<dbReference type="Pfam" id="PF13356">
    <property type="entry name" value="Arm-DNA-bind_3"/>
    <property type="match status" value="1"/>
</dbReference>
<dbReference type="InterPro" id="IPR038488">
    <property type="entry name" value="Integrase_DNA-bd_sf"/>
</dbReference>
<feature type="domain" description="Tyr recombinase" evidence="5">
    <location>
        <begin position="240"/>
        <end position="411"/>
    </location>
</feature>
<dbReference type="OrthoDB" id="6388170at2"/>
<dbReference type="CDD" id="cd00796">
    <property type="entry name" value="INT_Rci_Hp1_C"/>
    <property type="match status" value="1"/>
</dbReference>
<dbReference type="Gene3D" id="3.30.160.390">
    <property type="entry name" value="Integrase, DNA-binding domain"/>
    <property type="match status" value="1"/>
</dbReference>
<evidence type="ECO:0000256" key="3">
    <source>
        <dbReference type="ARBA" id="ARBA00023125"/>
    </source>
</evidence>
<reference evidence="6 7" key="1">
    <citation type="submission" date="2017-05" db="EMBL/GenBank/DDBJ databases">
        <title>Genome Sequence of Loktanella vestfoldensis Strain SMR4r Isolated from a Culture of the Diatom Skeletonema marinoi.</title>
        <authorList>
            <person name="Topel M."/>
            <person name="Pinder M.I.M."/>
            <person name="Johansson O.N."/>
            <person name="Kourtchenko O."/>
            <person name="Godhe A."/>
            <person name="Clarke A.K."/>
        </authorList>
    </citation>
    <scope>NUCLEOTIDE SEQUENCE [LARGE SCALE GENOMIC DNA]</scope>
    <source>
        <strain evidence="6 7">SMR4r</strain>
    </source>
</reference>
<dbReference type="Gene3D" id="1.10.150.130">
    <property type="match status" value="1"/>
</dbReference>
<dbReference type="InterPro" id="IPR011010">
    <property type="entry name" value="DNA_brk_join_enz"/>
</dbReference>
<dbReference type="InterPro" id="IPR025166">
    <property type="entry name" value="Integrase_DNA_bind_dom"/>
</dbReference>
<comment type="similarity">
    <text evidence="1">Belongs to the 'phage' integrase family.</text>
</comment>
<dbReference type="PROSITE" id="PS51898">
    <property type="entry name" value="TYR_RECOMBINASE"/>
    <property type="match status" value="1"/>
</dbReference>
<dbReference type="RefSeq" id="WP_087207207.1">
    <property type="nucleotide sequence ID" value="NZ_CP021431.1"/>
</dbReference>
<dbReference type="InterPro" id="IPR010998">
    <property type="entry name" value="Integrase_recombinase_N"/>
</dbReference>
<accession>A0A1Y0EB70</accession>
<dbReference type="Proteomes" id="UP000195273">
    <property type="component" value="Chromosome"/>
</dbReference>
<evidence type="ECO:0000313" key="7">
    <source>
        <dbReference type="Proteomes" id="UP000195273"/>
    </source>
</evidence>
<keyword evidence="2" id="KW-0229">DNA integration</keyword>
<sequence>MPRIAKRLIDRIETPDKRHIIWDDKIAGFGIVLRPTGTHSYVFNYRDKHASMRNITIGKVGTMTPDEARKRAELLRRDVMDGRSPIAEKRAAKQAMTVGELLDAYLSSERFKKKATSTQAVDRGRIKGHLRPLLGKIVLEALTPRDIERAHSKIVAGKTAMEAPSENKRGRILVKGGEGTARMAVRLLRAILSWGKAAKVLPASVTPDLVAGVDIGRDGKRDLILDDPEVYARLWRVLDRLTDPDSLEEGEKLVRFEVADAIRVITLTGARKGEIIGLRWRHVDLKGGTLTLPLDAHKTGRKTGQERIIGLPALASAIIARQPAGGPDDLVFTPARGGDRLDLSKPWRIIRDAAGLPAGIGLHGLRHSLATQMAMNGAEAAEIMSALGHRDITTSQKYVHWARDKRQALAEKAAAGITAAITGSVADTVKVVKLSEGQKLSKTSQKD</sequence>
<dbReference type="Gene3D" id="1.10.443.10">
    <property type="entry name" value="Intergrase catalytic core"/>
    <property type="match status" value="1"/>
</dbReference>
<proteinExistence type="inferred from homology"/>
<dbReference type="Pfam" id="PF00589">
    <property type="entry name" value="Phage_integrase"/>
    <property type="match status" value="1"/>
</dbReference>
<keyword evidence="4" id="KW-0233">DNA recombination</keyword>
<dbReference type="AlphaFoldDB" id="A0A1Y0EB70"/>
<dbReference type="InterPro" id="IPR013762">
    <property type="entry name" value="Integrase-like_cat_sf"/>
</dbReference>
<evidence type="ECO:0000259" key="5">
    <source>
        <dbReference type="PROSITE" id="PS51898"/>
    </source>
</evidence>
<dbReference type="EMBL" id="CP021431">
    <property type="protein sequence ID" value="ARU00866.1"/>
    <property type="molecule type" value="Genomic_DNA"/>
</dbReference>
<dbReference type="PANTHER" id="PTHR30629:SF2">
    <property type="entry name" value="PROPHAGE INTEGRASE INTS-RELATED"/>
    <property type="match status" value="1"/>
</dbReference>
<dbReference type="InterPro" id="IPR050808">
    <property type="entry name" value="Phage_Integrase"/>
</dbReference>
<dbReference type="InterPro" id="IPR002104">
    <property type="entry name" value="Integrase_catalytic"/>
</dbReference>
<organism evidence="6 7">
    <name type="scientific">Yoonia vestfoldensis</name>
    <dbReference type="NCBI Taxonomy" id="245188"/>
    <lineage>
        <taxon>Bacteria</taxon>
        <taxon>Pseudomonadati</taxon>
        <taxon>Pseudomonadota</taxon>
        <taxon>Alphaproteobacteria</taxon>
        <taxon>Rhodobacterales</taxon>
        <taxon>Paracoccaceae</taxon>
        <taxon>Yoonia</taxon>
    </lineage>
</organism>
<evidence type="ECO:0000256" key="2">
    <source>
        <dbReference type="ARBA" id="ARBA00022908"/>
    </source>
</evidence>